<keyword evidence="3" id="KW-1185">Reference proteome</keyword>
<dbReference type="InterPro" id="IPR038695">
    <property type="entry name" value="Saro_0823-like_sf"/>
</dbReference>
<proteinExistence type="predicted"/>
<accession>A0ABS1E502</accession>
<protein>
    <recommendedName>
        <fullName evidence="4">DUF192 domain-containing protein</fullName>
    </recommendedName>
</protein>
<dbReference type="Pfam" id="PF02643">
    <property type="entry name" value="DUF192"/>
    <property type="match status" value="1"/>
</dbReference>
<evidence type="ECO:0000313" key="2">
    <source>
        <dbReference type="EMBL" id="MBK1726828.1"/>
    </source>
</evidence>
<organism evidence="2 3">
    <name type="scientific">Halorhodospira neutriphila</name>
    <dbReference type="NCBI Taxonomy" id="168379"/>
    <lineage>
        <taxon>Bacteria</taxon>
        <taxon>Pseudomonadati</taxon>
        <taxon>Pseudomonadota</taxon>
        <taxon>Gammaproteobacteria</taxon>
        <taxon>Chromatiales</taxon>
        <taxon>Ectothiorhodospiraceae</taxon>
        <taxon>Halorhodospira</taxon>
    </lineage>
</organism>
<dbReference type="InterPro" id="IPR003795">
    <property type="entry name" value="DUF192"/>
</dbReference>
<evidence type="ECO:0000313" key="3">
    <source>
        <dbReference type="Proteomes" id="UP000738126"/>
    </source>
</evidence>
<feature type="signal peptide" evidence="1">
    <location>
        <begin position="1"/>
        <end position="26"/>
    </location>
</feature>
<dbReference type="Gene3D" id="2.60.120.1140">
    <property type="entry name" value="Protein of unknown function DUF192"/>
    <property type="match status" value="1"/>
</dbReference>
<name>A0ABS1E502_9GAMM</name>
<keyword evidence="1" id="KW-0732">Signal</keyword>
<evidence type="ECO:0008006" key="4">
    <source>
        <dbReference type="Google" id="ProtNLM"/>
    </source>
</evidence>
<evidence type="ECO:0000256" key="1">
    <source>
        <dbReference type="SAM" id="SignalP"/>
    </source>
</evidence>
<dbReference type="Proteomes" id="UP000738126">
    <property type="component" value="Unassembled WGS sequence"/>
</dbReference>
<feature type="chain" id="PRO_5046620382" description="DUF192 domain-containing protein" evidence="1">
    <location>
        <begin position="27"/>
        <end position="154"/>
    </location>
</feature>
<gene>
    <name evidence="2" type="ORF">CKO13_07310</name>
</gene>
<comment type="caution">
    <text evidence="2">The sequence shown here is derived from an EMBL/GenBank/DDBJ whole genome shotgun (WGS) entry which is preliminary data.</text>
</comment>
<dbReference type="EMBL" id="NRSH01000071">
    <property type="protein sequence ID" value="MBK1726828.1"/>
    <property type="molecule type" value="Genomic_DNA"/>
</dbReference>
<reference evidence="2 3" key="1">
    <citation type="journal article" date="2020" name="Microorganisms">
        <title>Osmotic Adaptation and Compatible Solute Biosynthesis of Phototrophic Bacteria as Revealed from Genome Analyses.</title>
        <authorList>
            <person name="Imhoff J.F."/>
            <person name="Rahn T."/>
            <person name="Kunzel S."/>
            <person name="Keller A."/>
            <person name="Neulinger S.C."/>
        </authorList>
    </citation>
    <scope>NUCLEOTIDE SEQUENCE [LARGE SCALE GENOMIC DNA]</scope>
    <source>
        <strain evidence="2 3">DSM 15116</strain>
    </source>
</reference>
<sequence>MPRRKGLGRGGAALLLAALLPPMLQALEGLPQGALAIDGRIVPARIAATPEARAQGFQGASPEAIARERIYFSWPSPRRPAFHMHNVPAPLAIAWIGPQQRVIAVERMAPERAGYRPPAPVSAALELSPAEAERLEITPGVTIRPAAAPGAAGE</sequence>